<protein>
    <submittedName>
        <fullName evidence="1">Uncharacterized protein</fullName>
    </submittedName>
</protein>
<reference evidence="1" key="1">
    <citation type="submission" date="2021-10" db="EMBL/GenBank/DDBJ databases">
        <title>Collection of gut derived symbiotic bacterial strains cultured from healthy donors.</title>
        <authorList>
            <person name="Lin H."/>
            <person name="Littmann E."/>
            <person name="Claire K."/>
            <person name="Pamer E."/>
        </authorList>
    </citation>
    <scope>NUCLEOTIDE SEQUENCE</scope>
    <source>
        <strain evidence="1">MSK.22.92</strain>
    </source>
</reference>
<evidence type="ECO:0000313" key="2">
    <source>
        <dbReference type="Proteomes" id="UP001197847"/>
    </source>
</evidence>
<organism evidence="1 2">
    <name type="scientific">Agathobacter rectalis</name>
    <dbReference type="NCBI Taxonomy" id="39491"/>
    <lineage>
        <taxon>Bacteria</taxon>
        <taxon>Bacillati</taxon>
        <taxon>Bacillota</taxon>
        <taxon>Clostridia</taxon>
        <taxon>Lachnospirales</taxon>
        <taxon>Lachnospiraceae</taxon>
        <taxon>Agathobacter</taxon>
    </lineage>
</organism>
<name>A0AAW4WSG3_9FIRM</name>
<dbReference type="EMBL" id="JAJFBX010000008">
    <property type="protein sequence ID" value="MCC2746908.1"/>
    <property type="molecule type" value="Genomic_DNA"/>
</dbReference>
<dbReference type="Proteomes" id="UP001197847">
    <property type="component" value="Unassembled WGS sequence"/>
</dbReference>
<evidence type="ECO:0000313" key="1">
    <source>
        <dbReference type="EMBL" id="MCC2746908.1"/>
    </source>
</evidence>
<comment type="caution">
    <text evidence="1">The sequence shown here is derived from an EMBL/GenBank/DDBJ whole genome shotgun (WGS) entry which is preliminary data.</text>
</comment>
<dbReference type="RefSeq" id="WP_173849460.1">
    <property type="nucleotide sequence ID" value="NZ_JAAISB010000024.1"/>
</dbReference>
<sequence length="68" mass="7966">MDGINDLEYKELRLDLVDLTEGVVGSFLFYYDEEVKKIYELPPQKRGAELRKLANRIKEDYKTGRIAV</sequence>
<dbReference type="AlphaFoldDB" id="A0AAW4WSG3"/>
<accession>A0AAW4WSG3</accession>
<gene>
    <name evidence="1" type="ORF">LK487_07665</name>
</gene>
<proteinExistence type="predicted"/>